<evidence type="ECO:0000313" key="4">
    <source>
        <dbReference type="Proteomes" id="UP000663868"/>
    </source>
</evidence>
<protein>
    <submittedName>
        <fullName evidence="3">Uncharacterized protein</fullName>
    </submittedName>
</protein>
<feature type="compositionally biased region" description="Basic residues" evidence="1">
    <location>
        <begin position="61"/>
        <end position="72"/>
    </location>
</feature>
<dbReference type="AlphaFoldDB" id="A0A819PRQ8"/>
<sequence length="72" mass="8414">MDFALNSSQILILMKSYSNKSILIDMGKLQMNTDSVKIHFYQIPKIDNTRQDEEQIEAKHIKSSKRISKKQD</sequence>
<evidence type="ECO:0000256" key="1">
    <source>
        <dbReference type="SAM" id="MobiDB-lite"/>
    </source>
</evidence>
<accession>A0A819PRQ8</accession>
<name>A0A819PRQ8_9BILA</name>
<feature type="compositionally biased region" description="Basic and acidic residues" evidence="1">
    <location>
        <begin position="51"/>
        <end position="60"/>
    </location>
</feature>
<evidence type="ECO:0000313" key="2">
    <source>
        <dbReference type="EMBL" id="CAF1091725.1"/>
    </source>
</evidence>
<organism evidence="3 4">
    <name type="scientific">Adineta steineri</name>
    <dbReference type="NCBI Taxonomy" id="433720"/>
    <lineage>
        <taxon>Eukaryota</taxon>
        <taxon>Metazoa</taxon>
        <taxon>Spiralia</taxon>
        <taxon>Gnathifera</taxon>
        <taxon>Rotifera</taxon>
        <taxon>Eurotatoria</taxon>
        <taxon>Bdelloidea</taxon>
        <taxon>Adinetida</taxon>
        <taxon>Adinetidae</taxon>
        <taxon>Adineta</taxon>
    </lineage>
</organism>
<gene>
    <name evidence="2" type="ORF">IZO911_LOCUS22536</name>
    <name evidence="3" type="ORF">KXQ929_LOCUS29595</name>
</gene>
<dbReference type="Proteomes" id="UP000663868">
    <property type="component" value="Unassembled WGS sequence"/>
</dbReference>
<dbReference type="EMBL" id="CAJNOE010000252">
    <property type="protein sequence ID" value="CAF1091725.1"/>
    <property type="molecule type" value="Genomic_DNA"/>
</dbReference>
<feature type="region of interest" description="Disordered" evidence="1">
    <location>
        <begin position="51"/>
        <end position="72"/>
    </location>
</feature>
<comment type="caution">
    <text evidence="3">The sequence shown here is derived from an EMBL/GenBank/DDBJ whole genome shotgun (WGS) entry which is preliminary data.</text>
</comment>
<dbReference type="Proteomes" id="UP000663860">
    <property type="component" value="Unassembled WGS sequence"/>
</dbReference>
<proteinExistence type="predicted"/>
<dbReference type="EMBL" id="CAJOBB010003087">
    <property type="protein sequence ID" value="CAF4019613.1"/>
    <property type="molecule type" value="Genomic_DNA"/>
</dbReference>
<reference evidence="3" key="1">
    <citation type="submission" date="2021-02" db="EMBL/GenBank/DDBJ databases">
        <authorList>
            <person name="Nowell W R."/>
        </authorList>
    </citation>
    <scope>NUCLEOTIDE SEQUENCE</scope>
</reference>
<evidence type="ECO:0000313" key="3">
    <source>
        <dbReference type="EMBL" id="CAF4019613.1"/>
    </source>
</evidence>